<comment type="caution">
    <text evidence="1">The sequence shown here is derived from an EMBL/GenBank/DDBJ whole genome shotgun (WGS) entry which is preliminary data.</text>
</comment>
<dbReference type="AlphaFoldDB" id="A0A2M7W4Q1"/>
<accession>A0A2M7W4Q1</accession>
<dbReference type="Proteomes" id="UP000230137">
    <property type="component" value="Unassembled WGS sequence"/>
</dbReference>
<dbReference type="PANTHER" id="PTHR36928">
    <property type="entry name" value="PHOSPHATASE YCDX-RELATED"/>
    <property type="match status" value="1"/>
</dbReference>
<organism evidence="1 2">
    <name type="scientific">Candidatus Berkelbacteria bacterium CG_4_10_14_0_2_um_filter_35_9_33_12</name>
    <dbReference type="NCBI Taxonomy" id="1974499"/>
    <lineage>
        <taxon>Bacteria</taxon>
        <taxon>Candidatus Berkelbacteria</taxon>
    </lineage>
</organism>
<dbReference type="EMBL" id="PFQF01000014">
    <property type="protein sequence ID" value="PJA20802.1"/>
    <property type="molecule type" value="Genomic_DNA"/>
</dbReference>
<sequence length="369" mass="41855">MTKPSESLPIIDEQKIGAHLKFHGLSGPEIDAELVDIEKSGGLPAEILRWWRGDAHTHSAESTREGFNYPEGLYHYEEILYYYEMLGLDFVCFTEHASLPQSPCVQEPTSAISQSLLEHTKRIHNLRKELSGKYRCLPFAGVEANIMYEGEKPRIDIPDEVLAELDFVIASRHRVPEEKRTELGDIRESLSSAIVNPYVNVIGHPDRDIQTKTEDPRAAEAYWQMWKELLGEMRLKNKAFEINLKAQPDPKLVQMAADMGVKFFLNFDAHEFNQFLNYGDPSSITTEQRKADAQKYAWAAGSADEDDLLGLAIYKKEKLAQGPGVVPILRLAHWIKYLEEIGVQPEQVVNSSRENFLAFLHGNSETQTA</sequence>
<proteinExistence type="predicted"/>
<dbReference type="Gene3D" id="3.20.20.140">
    <property type="entry name" value="Metal-dependent hydrolases"/>
    <property type="match status" value="1"/>
</dbReference>
<dbReference type="GO" id="GO:0008270">
    <property type="term" value="F:zinc ion binding"/>
    <property type="evidence" value="ECO:0007669"/>
    <property type="project" value="TreeGrafter"/>
</dbReference>
<evidence type="ECO:0008006" key="3">
    <source>
        <dbReference type="Google" id="ProtNLM"/>
    </source>
</evidence>
<dbReference type="PANTHER" id="PTHR36928:SF1">
    <property type="entry name" value="PHOSPHATASE YCDX-RELATED"/>
    <property type="match status" value="1"/>
</dbReference>
<dbReference type="GO" id="GO:0005829">
    <property type="term" value="C:cytosol"/>
    <property type="evidence" value="ECO:0007669"/>
    <property type="project" value="TreeGrafter"/>
</dbReference>
<protein>
    <recommendedName>
        <fullName evidence="3">Polymerase/histidinol phosphatase N-terminal domain-containing protein</fullName>
    </recommendedName>
</protein>
<name>A0A2M7W4Q1_9BACT</name>
<evidence type="ECO:0000313" key="1">
    <source>
        <dbReference type="EMBL" id="PJA20802.1"/>
    </source>
</evidence>
<dbReference type="SUPFAM" id="SSF89550">
    <property type="entry name" value="PHP domain-like"/>
    <property type="match status" value="1"/>
</dbReference>
<evidence type="ECO:0000313" key="2">
    <source>
        <dbReference type="Proteomes" id="UP000230137"/>
    </source>
</evidence>
<dbReference type="InterPro" id="IPR050243">
    <property type="entry name" value="PHP_phosphatase"/>
</dbReference>
<reference evidence="2" key="1">
    <citation type="submission" date="2017-09" db="EMBL/GenBank/DDBJ databases">
        <title>Depth-based differentiation of microbial function through sediment-hosted aquifers and enrichment of novel symbionts in the deep terrestrial subsurface.</title>
        <authorList>
            <person name="Probst A.J."/>
            <person name="Ladd B."/>
            <person name="Jarett J.K."/>
            <person name="Geller-Mcgrath D.E."/>
            <person name="Sieber C.M.K."/>
            <person name="Emerson J.B."/>
            <person name="Anantharaman K."/>
            <person name="Thomas B.C."/>
            <person name="Malmstrom R."/>
            <person name="Stieglmeier M."/>
            <person name="Klingl A."/>
            <person name="Woyke T."/>
            <person name="Ryan C.M."/>
            <person name="Banfield J.F."/>
        </authorList>
    </citation>
    <scope>NUCLEOTIDE SEQUENCE [LARGE SCALE GENOMIC DNA]</scope>
</reference>
<dbReference type="InterPro" id="IPR016195">
    <property type="entry name" value="Pol/histidinol_Pase-like"/>
</dbReference>
<dbReference type="GO" id="GO:0042578">
    <property type="term" value="F:phosphoric ester hydrolase activity"/>
    <property type="evidence" value="ECO:0007669"/>
    <property type="project" value="TreeGrafter"/>
</dbReference>
<gene>
    <name evidence="1" type="ORF">COX60_00620</name>
</gene>